<evidence type="ECO:0000313" key="2">
    <source>
        <dbReference type="EMBL" id="MCJ8237301.1"/>
    </source>
</evidence>
<dbReference type="RefSeq" id="WP_245134721.1">
    <property type="nucleotide sequence ID" value="NZ_CP128477.1"/>
</dbReference>
<feature type="region of interest" description="Disordered" evidence="1">
    <location>
        <begin position="42"/>
        <end position="65"/>
    </location>
</feature>
<gene>
    <name evidence="2" type="ORF">MKJ03_03115</name>
</gene>
<comment type="caution">
    <text evidence="2">The sequence shown here is derived from an EMBL/GenBank/DDBJ whole genome shotgun (WGS) entry which is preliminary data.</text>
</comment>
<keyword evidence="2" id="KW-0614">Plasmid</keyword>
<sequence length="102" mass="11139">MKSLEARINAHREILVSILSEVLATPERVPELLRNLEQEVVLRDGSEDPGAEPSAGIGRGHEKGEAIREILETAKARAAALRRSSSDLGEPNGFTQALTERR</sequence>
<feature type="region of interest" description="Disordered" evidence="1">
    <location>
        <begin position="81"/>
        <end position="102"/>
    </location>
</feature>
<organism evidence="2 3">
    <name type="scientific">Peteryoungia algae</name>
    <dbReference type="NCBI Taxonomy" id="2919917"/>
    <lineage>
        <taxon>Bacteria</taxon>
        <taxon>Pseudomonadati</taxon>
        <taxon>Pseudomonadota</taxon>
        <taxon>Alphaproteobacteria</taxon>
        <taxon>Hyphomicrobiales</taxon>
        <taxon>Rhizobiaceae</taxon>
        <taxon>Peteryoungia</taxon>
    </lineage>
</organism>
<dbReference type="Proteomes" id="UP001522662">
    <property type="component" value="Unassembled WGS sequence"/>
</dbReference>
<feature type="compositionally biased region" description="Polar residues" evidence="1">
    <location>
        <begin position="93"/>
        <end position="102"/>
    </location>
</feature>
<protein>
    <submittedName>
        <fullName evidence="2">Uncharacterized protein</fullName>
    </submittedName>
</protein>
<accession>A0ABT0CVX1</accession>
<geneLocation type="plasmid" evidence="2">
    <name>unnamed</name>
</geneLocation>
<proteinExistence type="predicted"/>
<dbReference type="EMBL" id="JALAYX010000001">
    <property type="protein sequence ID" value="MCJ8237301.1"/>
    <property type="molecule type" value="Genomic_DNA"/>
</dbReference>
<keyword evidence="3" id="KW-1185">Reference proteome</keyword>
<evidence type="ECO:0000313" key="3">
    <source>
        <dbReference type="Proteomes" id="UP001522662"/>
    </source>
</evidence>
<evidence type="ECO:0000256" key="1">
    <source>
        <dbReference type="SAM" id="MobiDB-lite"/>
    </source>
</evidence>
<reference evidence="2 3" key="1">
    <citation type="submission" date="2022-03" db="EMBL/GenBank/DDBJ databases">
        <title>Rhizobium SSM4.3 sp. nov., isolated from Sediment (Gouqi Island).</title>
        <authorList>
            <person name="Chen G."/>
        </authorList>
    </citation>
    <scope>NUCLEOTIDE SEQUENCE [LARGE SCALE GENOMIC DNA]</scope>
    <source>
        <strain evidence="2 3">SSM4.3</strain>
        <plasmid evidence="2">unnamed</plasmid>
    </source>
</reference>
<name>A0ABT0CVX1_9HYPH</name>